<dbReference type="EMBL" id="KQ420978">
    <property type="protein sequence ID" value="KOF78675.1"/>
    <property type="molecule type" value="Genomic_DNA"/>
</dbReference>
<protein>
    <submittedName>
        <fullName evidence="1">Uncharacterized protein</fullName>
    </submittedName>
</protein>
<name>A0A0L8GQ03_OCTBM</name>
<gene>
    <name evidence="1" type="ORF">OCBIM_22030420mg</name>
</gene>
<organism evidence="1">
    <name type="scientific">Octopus bimaculoides</name>
    <name type="common">California two-spotted octopus</name>
    <dbReference type="NCBI Taxonomy" id="37653"/>
    <lineage>
        <taxon>Eukaryota</taxon>
        <taxon>Metazoa</taxon>
        <taxon>Spiralia</taxon>
        <taxon>Lophotrochozoa</taxon>
        <taxon>Mollusca</taxon>
        <taxon>Cephalopoda</taxon>
        <taxon>Coleoidea</taxon>
        <taxon>Octopodiformes</taxon>
        <taxon>Octopoda</taxon>
        <taxon>Incirrata</taxon>
        <taxon>Octopodidae</taxon>
        <taxon>Octopus</taxon>
    </lineage>
</organism>
<sequence length="78" mass="9111">MVKRKVDAENRAFQIRWETESMFTDIDDETTDKTDTAQLAIFICGVDSNLFVMEEILDIKSMHETTTGKDLFEKYVRV</sequence>
<accession>A0A0L8GQ03</accession>
<evidence type="ECO:0000313" key="1">
    <source>
        <dbReference type="EMBL" id="KOF78675.1"/>
    </source>
</evidence>
<proteinExistence type="predicted"/>
<dbReference type="AlphaFoldDB" id="A0A0L8GQ03"/>
<reference evidence="1" key="1">
    <citation type="submission" date="2015-07" db="EMBL/GenBank/DDBJ databases">
        <title>MeaNS - Measles Nucleotide Surveillance Program.</title>
        <authorList>
            <person name="Tran T."/>
            <person name="Druce J."/>
        </authorList>
    </citation>
    <scope>NUCLEOTIDE SEQUENCE</scope>
    <source>
        <strain evidence="1">UCB-OBI-ISO-001</strain>
        <tissue evidence="1">Gonad</tissue>
    </source>
</reference>